<dbReference type="InterPro" id="IPR036390">
    <property type="entry name" value="WH_DNA-bd_sf"/>
</dbReference>
<name>A0A101S1A8_9ACTN</name>
<dbReference type="Proteomes" id="UP000054375">
    <property type="component" value="Unassembled WGS sequence"/>
</dbReference>
<dbReference type="Gene3D" id="1.10.10.10">
    <property type="entry name" value="Winged helix-like DNA-binding domain superfamily/Winged helix DNA-binding domain"/>
    <property type="match status" value="1"/>
</dbReference>
<evidence type="ECO:0008006" key="3">
    <source>
        <dbReference type="Google" id="ProtNLM"/>
    </source>
</evidence>
<dbReference type="SUPFAM" id="SSF46785">
    <property type="entry name" value="Winged helix' DNA-binding domain"/>
    <property type="match status" value="1"/>
</dbReference>
<reference evidence="1 2" key="1">
    <citation type="submission" date="2015-10" db="EMBL/GenBank/DDBJ databases">
        <title>Draft genome sequence of Streptomyces griseorubiginosus DSM 40469, type strain for the species Streptomyces griseorubiginosus.</title>
        <authorList>
            <person name="Ruckert C."/>
            <person name="Winkler A."/>
            <person name="Kalinowski J."/>
            <person name="Kampfer P."/>
            <person name="Glaeser S."/>
        </authorList>
    </citation>
    <scope>NUCLEOTIDE SEQUENCE [LARGE SCALE GENOMIC DNA]</scope>
    <source>
        <strain evidence="1 2">DSM 40469</strain>
    </source>
</reference>
<accession>A0A101S1A8</accession>
<keyword evidence="2" id="KW-1185">Reference proteome</keyword>
<dbReference type="RefSeq" id="WP_062240267.1">
    <property type="nucleotide sequence ID" value="NZ_JBPJFL010000001.1"/>
</dbReference>
<dbReference type="EMBL" id="LMWV01000017">
    <property type="protein sequence ID" value="KUN65602.1"/>
    <property type="molecule type" value="Genomic_DNA"/>
</dbReference>
<comment type="caution">
    <text evidence="1">The sequence shown here is derived from an EMBL/GenBank/DDBJ whole genome shotgun (WGS) entry which is preliminary data.</text>
</comment>
<gene>
    <name evidence="1" type="ORF">AQJ54_22640</name>
</gene>
<organism evidence="1 2">
    <name type="scientific">Streptomyces griseorubiginosus</name>
    <dbReference type="NCBI Taxonomy" id="67304"/>
    <lineage>
        <taxon>Bacteria</taxon>
        <taxon>Bacillati</taxon>
        <taxon>Actinomycetota</taxon>
        <taxon>Actinomycetes</taxon>
        <taxon>Kitasatosporales</taxon>
        <taxon>Streptomycetaceae</taxon>
        <taxon>Streptomyces</taxon>
    </lineage>
</organism>
<protein>
    <recommendedName>
        <fullName evidence="3">Winged helix DNA-binding protein</fullName>
    </recommendedName>
</protein>
<evidence type="ECO:0000313" key="2">
    <source>
        <dbReference type="Proteomes" id="UP000054375"/>
    </source>
</evidence>
<proteinExistence type="predicted"/>
<sequence length="154" mass="16414">MTTSVPPVTPVPPLLNPRLIALAHYAARGILEHVLARHGLTFQQSVTLRLAAVAEGPVERQHLVDGVVDSLKIEAAEADAVVDELIASGALSPQQPSRIRITDAGRQLYETTSAETAPLSARVYDGIPEEELAVAGRVLSLITERANRELAALT</sequence>
<dbReference type="InterPro" id="IPR036388">
    <property type="entry name" value="WH-like_DNA-bd_sf"/>
</dbReference>
<dbReference type="AlphaFoldDB" id="A0A101S1A8"/>
<evidence type="ECO:0000313" key="1">
    <source>
        <dbReference type="EMBL" id="KUN65602.1"/>
    </source>
</evidence>